<dbReference type="InterPro" id="IPR006685">
    <property type="entry name" value="MscS_channel_2nd"/>
</dbReference>
<dbReference type="InterPro" id="IPR010920">
    <property type="entry name" value="LSM_dom_sf"/>
</dbReference>
<gene>
    <name evidence="7" type="ORF">LQ567_05605</name>
</gene>
<keyword evidence="2 5" id="KW-0812">Transmembrane</keyword>
<keyword evidence="3 5" id="KW-1133">Transmembrane helix</keyword>
<dbReference type="EMBL" id="JAJNEC010000004">
    <property type="protein sequence ID" value="MCD2422229.1"/>
    <property type="molecule type" value="Genomic_DNA"/>
</dbReference>
<feature type="domain" description="Mechanosensitive ion channel MscS" evidence="6">
    <location>
        <begin position="129"/>
        <end position="194"/>
    </location>
</feature>
<protein>
    <submittedName>
        <fullName evidence="7">Mechanosensitive ion channel family protein</fullName>
    </submittedName>
</protein>
<keyword evidence="4 5" id="KW-0472">Membrane</keyword>
<evidence type="ECO:0000256" key="5">
    <source>
        <dbReference type="SAM" id="Phobius"/>
    </source>
</evidence>
<comment type="caution">
    <text evidence="7">The sequence shown here is derived from an EMBL/GenBank/DDBJ whole genome shotgun (WGS) entry which is preliminary data.</text>
</comment>
<evidence type="ECO:0000259" key="6">
    <source>
        <dbReference type="Pfam" id="PF00924"/>
    </source>
</evidence>
<proteinExistence type="predicted"/>
<evidence type="ECO:0000256" key="1">
    <source>
        <dbReference type="ARBA" id="ARBA00004370"/>
    </source>
</evidence>
<sequence length="288" mass="31978">MEQKKGTIPVSFLLRLLAWVLLSISFPFFDDFYAQHPYLLQLAYGLNTFLTASVIISTGKFIMVSFYNRRHASNKVRGNFVLGINRLAAILNAVFAVVSVMIALGINPKDFITSMTIVAMAIAVIFREYITNMISGLIIMFSEQFSIGDHIRIGEHSGKIIDITFANIVVLNEEEDMVLVPNNLVFTATVINKSAQVSDKLTVRFELPLADRMDAQTLGTKLEPVLKTLPDLVPGGEVLVRIADMGKDFVKYKIELHAIDGSNRRQKRIESAVLNALLQLTASGRGEV</sequence>
<dbReference type="PANTHER" id="PTHR30221">
    <property type="entry name" value="SMALL-CONDUCTANCE MECHANOSENSITIVE CHANNEL"/>
    <property type="match status" value="1"/>
</dbReference>
<dbReference type="RefSeq" id="WP_231003132.1">
    <property type="nucleotide sequence ID" value="NZ_JAJNEC010000004.1"/>
</dbReference>
<dbReference type="InterPro" id="IPR023408">
    <property type="entry name" value="MscS_beta-dom_sf"/>
</dbReference>
<reference evidence="7 8" key="1">
    <citation type="submission" date="2021-11" db="EMBL/GenBank/DDBJ databases">
        <title>Genomic of Niabella pedocola.</title>
        <authorList>
            <person name="Wu T."/>
        </authorList>
    </citation>
    <scope>NUCLEOTIDE SEQUENCE [LARGE SCALE GENOMIC DNA]</scope>
    <source>
        <strain evidence="7 8">JCM 31011</strain>
    </source>
</reference>
<dbReference type="SUPFAM" id="SSF50182">
    <property type="entry name" value="Sm-like ribonucleoproteins"/>
    <property type="match status" value="1"/>
</dbReference>
<dbReference type="PANTHER" id="PTHR30221:SF1">
    <property type="entry name" value="SMALL-CONDUCTANCE MECHANOSENSITIVE CHANNEL"/>
    <property type="match status" value="1"/>
</dbReference>
<keyword evidence="8" id="KW-1185">Reference proteome</keyword>
<evidence type="ECO:0000256" key="4">
    <source>
        <dbReference type="ARBA" id="ARBA00023136"/>
    </source>
</evidence>
<organism evidence="7 8">
    <name type="scientific">Niabella pedocola</name>
    <dbReference type="NCBI Taxonomy" id="1752077"/>
    <lineage>
        <taxon>Bacteria</taxon>
        <taxon>Pseudomonadati</taxon>
        <taxon>Bacteroidota</taxon>
        <taxon>Chitinophagia</taxon>
        <taxon>Chitinophagales</taxon>
        <taxon>Chitinophagaceae</taxon>
        <taxon>Niabella</taxon>
    </lineage>
</organism>
<feature type="transmembrane region" description="Helical" evidence="5">
    <location>
        <begin position="12"/>
        <end position="29"/>
    </location>
</feature>
<accession>A0ABS8PM90</accession>
<feature type="transmembrane region" description="Helical" evidence="5">
    <location>
        <begin position="87"/>
        <end position="106"/>
    </location>
</feature>
<evidence type="ECO:0000313" key="7">
    <source>
        <dbReference type="EMBL" id="MCD2422229.1"/>
    </source>
</evidence>
<dbReference type="Proteomes" id="UP001199816">
    <property type="component" value="Unassembled WGS sequence"/>
</dbReference>
<comment type="subcellular location">
    <subcellularLocation>
        <location evidence="1">Membrane</location>
    </subcellularLocation>
</comment>
<evidence type="ECO:0000256" key="2">
    <source>
        <dbReference type="ARBA" id="ARBA00022692"/>
    </source>
</evidence>
<dbReference type="Gene3D" id="2.30.30.60">
    <property type="match status" value="1"/>
</dbReference>
<dbReference type="Pfam" id="PF00924">
    <property type="entry name" value="MS_channel_2nd"/>
    <property type="match status" value="1"/>
</dbReference>
<feature type="transmembrane region" description="Helical" evidence="5">
    <location>
        <begin position="49"/>
        <end position="67"/>
    </location>
</feature>
<dbReference type="InterPro" id="IPR045275">
    <property type="entry name" value="MscS_archaea/bacteria_type"/>
</dbReference>
<evidence type="ECO:0000256" key="3">
    <source>
        <dbReference type="ARBA" id="ARBA00022989"/>
    </source>
</evidence>
<evidence type="ECO:0000313" key="8">
    <source>
        <dbReference type="Proteomes" id="UP001199816"/>
    </source>
</evidence>
<name>A0ABS8PM90_9BACT</name>
<feature type="transmembrane region" description="Helical" evidence="5">
    <location>
        <begin position="112"/>
        <end position="130"/>
    </location>
</feature>